<feature type="compositionally biased region" description="Basic and acidic residues" evidence="2">
    <location>
        <begin position="122"/>
        <end position="137"/>
    </location>
</feature>
<dbReference type="PANTHER" id="PTHR21596:SF64">
    <property type="entry name" value="FACTOR OF DNA METHYLATION 1-5_IDN2 DOMAIN-CONTAINING PROTEIN"/>
    <property type="match status" value="1"/>
</dbReference>
<dbReference type="Pfam" id="PF03469">
    <property type="entry name" value="XH"/>
    <property type="match status" value="1"/>
</dbReference>
<reference evidence="4" key="1">
    <citation type="submission" date="2015-06" db="UniProtKB">
        <authorList>
            <consortium name="EnsemblPlants"/>
        </authorList>
    </citation>
    <scope>IDENTIFICATION</scope>
</reference>
<evidence type="ECO:0000259" key="3">
    <source>
        <dbReference type="Pfam" id="PF03469"/>
    </source>
</evidence>
<evidence type="ECO:0000313" key="4">
    <source>
        <dbReference type="EnsemblPlants" id="EMT01621"/>
    </source>
</evidence>
<feature type="region of interest" description="Disordered" evidence="2">
    <location>
        <begin position="107"/>
        <end position="148"/>
    </location>
</feature>
<evidence type="ECO:0000256" key="2">
    <source>
        <dbReference type="SAM" id="MobiDB-lite"/>
    </source>
</evidence>
<evidence type="ECO:0000256" key="1">
    <source>
        <dbReference type="SAM" id="Coils"/>
    </source>
</evidence>
<accession>R7W457</accession>
<feature type="domain" description="Factor of DNA methylation 1-5/IDN2" evidence="3">
    <location>
        <begin position="184"/>
        <end position="317"/>
    </location>
</feature>
<dbReference type="EnsemblPlants" id="EMT01621">
    <property type="protein sequence ID" value="EMT01621"/>
    <property type="gene ID" value="F775_10078"/>
</dbReference>
<feature type="compositionally biased region" description="Low complexity" evidence="2">
    <location>
        <begin position="107"/>
        <end position="117"/>
    </location>
</feature>
<proteinExistence type="predicted"/>
<name>R7W457_AEGTA</name>
<protein>
    <recommendedName>
        <fullName evidence="3">Factor of DNA methylation 1-5/IDN2 domain-containing protein</fullName>
    </recommendedName>
</protein>
<organism evidence="4">
    <name type="scientific">Aegilops tauschii</name>
    <name type="common">Tausch's goatgrass</name>
    <name type="synonym">Aegilops squarrosa</name>
    <dbReference type="NCBI Taxonomy" id="37682"/>
    <lineage>
        <taxon>Eukaryota</taxon>
        <taxon>Viridiplantae</taxon>
        <taxon>Streptophyta</taxon>
        <taxon>Embryophyta</taxon>
        <taxon>Tracheophyta</taxon>
        <taxon>Spermatophyta</taxon>
        <taxon>Magnoliopsida</taxon>
        <taxon>Liliopsida</taxon>
        <taxon>Poales</taxon>
        <taxon>Poaceae</taxon>
        <taxon>BOP clade</taxon>
        <taxon>Pooideae</taxon>
        <taxon>Triticodae</taxon>
        <taxon>Triticeae</taxon>
        <taxon>Triticinae</taxon>
        <taxon>Aegilops</taxon>
    </lineage>
</organism>
<dbReference type="GO" id="GO:0080188">
    <property type="term" value="P:gene silencing by siRNA-directed DNA methylation"/>
    <property type="evidence" value="ECO:0007669"/>
    <property type="project" value="InterPro"/>
</dbReference>
<sequence length="359" mass="40709">MAETGGARCLHASLDVLASDVHSRLEFHKSAYTDYAGINNALHWVMEEKAKLQLQQNAVTEKDKLITEKDKLIAELKTRNEEQAAEIESLKEELEVRESSHVLLALQGSGLQSSQSGRNKRTRESDGNGEVADEHGVMDNPDQDDQGLSTELENAKKELSDIHSKLIKGFMDIGATSTRNVAIKNIGELSYKPFQQACLKKLPPEEASKKASELYNFWQKQLLNPEWNPSKTVMEKGNPKEGISKEIDVDDADLLKLRAEWGEDVYKAVANCLVEIEKCGRLTDRTIIPVIWDQKEDRTATRSESVEYMCSQVRRLRTRRRKAGWWKNMEVIYCSLNRFNVCRIDSILETGAVEVANLW</sequence>
<dbReference type="AlphaFoldDB" id="R7W457"/>
<dbReference type="InterPro" id="IPR005379">
    <property type="entry name" value="FDM1-5/IDN2_XH"/>
</dbReference>
<feature type="coiled-coil region" evidence="1">
    <location>
        <begin position="62"/>
        <end position="100"/>
    </location>
</feature>
<keyword evidence="1" id="KW-0175">Coiled coil</keyword>
<dbReference type="PANTHER" id="PTHR21596">
    <property type="entry name" value="RIBONUCLEASE P SUBUNIT P38"/>
    <property type="match status" value="1"/>
</dbReference>
<dbReference type="InterPro" id="IPR045177">
    <property type="entry name" value="FDM1-5/IDN2"/>
</dbReference>